<comment type="catalytic activity">
    <reaction evidence="5">
        <text>a sphingomyelin + H2O = phosphocholine + an N-acylsphing-4-enine + H(+)</text>
        <dbReference type="Rhea" id="RHEA:19253"/>
        <dbReference type="ChEBI" id="CHEBI:15377"/>
        <dbReference type="ChEBI" id="CHEBI:15378"/>
        <dbReference type="ChEBI" id="CHEBI:17636"/>
        <dbReference type="ChEBI" id="CHEBI:52639"/>
        <dbReference type="ChEBI" id="CHEBI:295975"/>
        <dbReference type="EC" id="3.1.4.12"/>
    </reaction>
    <physiologicalReaction direction="left-to-right" evidence="5">
        <dbReference type="Rhea" id="RHEA:19254"/>
    </physiologicalReaction>
</comment>
<gene>
    <name evidence="7" type="primary">SMPD1</name>
    <name evidence="7" type="ORF">EVAR_85061_1</name>
</gene>
<name>A0A4C1XAE3_EUMVA</name>
<organism evidence="7 8">
    <name type="scientific">Eumeta variegata</name>
    <name type="common">Bagworm moth</name>
    <name type="synonym">Eumeta japonica</name>
    <dbReference type="NCBI Taxonomy" id="151549"/>
    <lineage>
        <taxon>Eukaryota</taxon>
        <taxon>Metazoa</taxon>
        <taxon>Ecdysozoa</taxon>
        <taxon>Arthropoda</taxon>
        <taxon>Hexapoda</taxon>
        <taxon>Insecta</taxon>
        <taxon>Pterygota</taxon>
        <taxon>Neoptera</taxon>
        <taxon>Endopterygota</taxon>
        <taxon>Lepidoptera</taxon>
        <taxon>Glossata</taxon>
        <taxon>Ditrysia</taxon>
        <taxon>Tineoidea</taxon>
        <taxon>Psychidae</taxon>
        <taxon>Oiketicinae</taxon>
        <taxon>Eumeta</taxon>
    </lineage>
</organism>
<dbReference type="PROSITE" id="PS50015">
    <property type="entry name" value="SAP_B"/>
    <property type="match status" value="1"/>
</dbReference>
<keyword evidence="8" id="KW-1185">Reference proteome</keyword>
<comment type="caution">
    <text evidence="7">The sequence shown here is derived from an EMBL/GenBank/DDBJ whole genome shotgun (WGS) entry which is preliminary data.</text>
</comment>
<dbReference type="PANTHER" id="PTHR10340:SF29">
    <property type="entry name" value="SPHINGOMYELIN PHOSPHODIESTERASE"/>
    <property type="match status" value="1"/>
</dbReference>
<dbReference type="InterPro" id="IPR004843">
    <property type="entry name" value="Calcineurin-like_PHP"/>
</dbReference>
<dbReference type="SUPFAM" id="SSF56300">
    <property type="entry name" value="Metallo-dependent phosphatases"/>
    <property type="match status" value="1"/>
</dbReference>
<evidence type="ECO:0000256" key="2">
    <source>
        <dbReference type="ARBA" id="ARBA00023157"/>
    </source>
</evidence>
<evidence type="ECO:0000256" key="4">
    <source>
        <dbReference type="ARBA" id="ARBA00023295"/>
    </source>
</evidence>
<dbReference type="GO" id="GO:0005615">
    <property type="term" value="C:extracellular space"/>
    <property type="evidence" value="ECO:0007669"/>
    <property type="project" value="TreeGrafter"/>
</dbReference>
<dbReference type="GO" id="GO:0046513">
    <property type="term" value="P:ceramide biosynthetic process"/>
    <property type="evidence" value="ECO:0007669"/>
    <property type="project" value="TreeGrafter"/>
</dbReference>
<evidence type="ECO:0000256" key="3">
    <source>
        <dbReference type="ARBA" id="ARBA00023180"/>
    </source>
</evidence>
<dbReference type="GO" id="GO:0006685">
    <property type="term" value="P:sphingomyelin catabolic process"/>
    <property type="evidence" value="ECO:0007669"/>
    <property type="project" value="TreeGrafter"/>
</dbReference>
<accession>A0A4C1XAE3</accession>
<evidence type="ECO:0000256" key="5">
    <source>
        <dbReference type="ARBA" id="ARBA00047268"/>
    </source>
</evidence>
<sequence>MKHDFRPSDVSPRAANFTLTIDCLVCRSAFVALEQGVAQGQSYDELTDIITTLCVSLGIENYNVCYGAVKLNMPILVYIIRNTPIPVGQTFCALVLQGATNPNVCPHNDDRFEWQVELPPPPTNPVVQNNDLANLKIALITDAHIDPLYEPFGVGNCGEPTCCRIGQKPDVGYRYEVKIDQTLIDESVVVVDGEPALDLDYADIIKRGRQESRNRFPANRDDNAPAGYWGDYRDCDTPIWAFDDVIERMASTHKDIDMVYYVGDTIDHGVWETSYDLINEMNAYLIDKLKESFGDNVPVVPVLGNHESQPTNQKPTAPNVVVTSMTILNSRAALVKARLLPWGLENLRVQGQGYMVDALTFLNQTLNICRVAKLYVVWRYYDEKPHRPFVLYFLLESHEQLAAEIGIDDFT</sequence>
<keyword evidence="3" id="KW-0325">Glycoprotein</keyword>
<feature type="domain" description="Saposin B-type" evidence="6">
    <location>
        <begin position="19"/>
        <end position="109"/>
    </location>
</feature>
<evidence type="ECO:0000259" key="6">
    <source>
        <dbReference type="PROSITE" id="PS50015"/>
    </source>
</evidence>
<keyword evidence="1" id="KW-0378">Hydrolase</keyword>
<proteinExistence type="predicted"/>
<reference evidence="7 8" key="1">
    <citation type="journal article" date="2019" name="Commun. Biol.">
        <title>The bagworm genome reveals a unique fibroin gene that provides high tensile strength.</title>
        <authorList>
            <person name="Kono N."/>
            <person name="Nakamura H."/>
            <person name="Ohtoshi R."/>
            <person name="Tomita M."/>
            <person name="Numata K."/>
            <person name="Arakawa K."/>
        </authorList>
    </citation>
    <scope>NUCLEOTIDE SEQUENCE [LARGE SCALE GENOMIC DNA]</scope>
</reference>
<dbReference type="SUPFAM" id="SSF47862">
    <property type="entry name" value="Saposin"/>
    <property type="match status" value="1"/>
</dbReference>
<dbReference type="EMBL" id="BGZK01000796">
    <property type="protein sequence ID" value="GBP60801.1"/>
    <property type="molecule type" value="Genomic_DNA"/>
</dbReference>
<dbReference type="GO" id="GO:0061750">
    <property type="term" value="F:acid sphingomyelin phosphodiesterase activity"/>
    <property type="evidence" value="ECO:0007669"/>
    <property type="project" value="TreeGrafter"/>
</dbReference>
<dbReference type="STRING" id="151549.A0A4C1XAE3"/>
<dbReference type="InterPro" id="IPR029052">
    <property type="entry name" value="Metallo-depent_PP-like"/>
</dbReference>
<dbReference type="GO" id="GO:0005764">
    <property type="term" value="C:lysosome"/>
    <property type="evidence" value="ECO:0007669"/>
    <property type="project" value="TreeGrafter"/>
</dbReference>
<evidence type="ECO:0000313" key="7">
    <source>
        <dbReference type="EMBL" id="GBP60801.1"/>
    </source>
</evidence>
<protein>
    <submittedName>
        <fullName evidence="7">Sphingomyelin phosphodiesterase</fullName>
    </submittedName>
</protein>
<keyword evidence="2" id="KW-1015">Disulfide bond</keyword>
<dbReference type="PANTHER" id="PTHR10340">
    <property type="entry name" value="SPHINGOMYELIN PHOSPHODIESTERASE"/>
    <property type="match status" value="1"/>
</dbReference>
<evidence type="ECO:0000313" key="8">
    <source>
        <dbReference type="Proteomes" id="UP000299102"/>
    </source>
</evidence>
<dbReference type="GO" id="GO:0016798">
    <property type="term" value="F:hydrolase activity, acting on glycosyl bonds"/>
    <property type="evidence" value="ECO:0007669"/>
    <property type="project" value="UniProtKB-KW"/>
</dbReference>
<dbReference type="Pfam" id="PF00149">
    <property type="entry name" value="Metallophos"/>
    <property type="match status" value="1"/>
</dbReference>
<dbReference type="OrthoDB" id="282973at2759"/>
<evidence type="ECO:0000256" key="1">
    <source>
        <dbReference type="ARBA" id="ARBA00022801"/>
    </source>
</evidence>
<dbReference type="GO" id="GO:0016020">
    <property type="term" value="C:membrane"/>
    <property type="evidence" value="ECO:0007669"/>
    <property type="project" value="GOC"/>
</dbReference>
<dbReference type="InterPro" id="IPR008139">
    <property type="entry name" value="SaposinB_dom"/>
</dbReference>
<keyword evidence="4" id="KW-0326">Glycosidase</keyword>
<dbReference type="InterPro" id="IPR011001">
    <property type="entry name" value="Saposin-like"/>
</dbReference>
<dbReference type="Proteomes" id="UP000299102">
    <property type="component" value="Unassembled WGS sequence"/>
</dbReference>
<dbReference type="AlphaFoldDB" id="A0A4C1XAE3"/>